<protein>
    <recommendedName>
        <fullName evidence="5">MarR family protein</fullName>
    </recommendedName>
</protein>
<dbReference type="Gene3D" id="1.10.10.10">
    <property type="entry name" value="Winged helix-like DNA-binding domain superfamily/Winged helix DNA-binding domain"/>
    <property type="match status" value="1"/>
</dbReference>
<evidence type="ECO:0008006" key="5">
    <source>
        <dbReference type="Google" id="ProtNLM"/>
    </source>
</evidence>
<evidence type="ECO:0000259" key="2">
    <source>
        <dbReference type="Pfam" id="PF13936"/>
    </source>
</evidence>
<dbReference type="RefSeq" id="WP_344221467.1">
    <property type="nucleotide sequence ID" value="NZ_BAAAOS010000057.1"/>
</dbReference>
<keyword evidence="4" id="KW-1185">Reference proteome</keyword>
<proteinExistence type="predicted"/>
<dbReference type="InterPro" id="IPR036390">
    <property type="entry name" value="WH_DNA-bd_sf"/>
</dbReference>
<evidence type="ECO:0000313" key="4">
    <source>
        <dbReference type="Proteomes" id="UP001500393"/>
    </source>
</evidence>
<dbReference type="InterPro" id="IPR025246">
    <property type="entry name" value="IS30-like_HTH"/>
</dbReference>
<dbReference type="CDD" id="cd00090">
    <property type="entry name" value="HTH_ARSR"/>
    <property type="match status" value="1"/>
</dbReference>
<dbReference type="PANTHER" id="PTHR10948:SF23">
    <property type="entry name" value="TRANSPOSASE INSI FOR INSERTION SEQUENCE ELEMENT IS30A-RELATED"/>
    <property type="match status" value="1"/>
</dbReference>
<feature type="domain" description="Transposase IS30-like HTH" evidence="2">
    <location>
        <begin position="5"/>
        <end position="45"/>
    </location>
</feature>
<dbReference type="Pfam" id="PF13936">
    <property type="entry name" value="HTH_38"/>
    <property type="match status" value="1"/>
</dbReference>
<dbReference type="InterPro" id="IPR000835">
    <property type="entry name" value="HTH_MarR-typ"/>
</dbReference>
<evidence type="ECO:0000313" key="3">
    <source>
        <dbReference type="EMBL" id="GAA1609352.1"/>
    </source>
</evidence>
<reference evidence="3 4" key="1">
    <citation type="journal article" date="2019" name="Int. J. Syst. Evol. Microbiol.">
        <title>The Global Catalogue of Microorganisms (GCM) 10K type strain sequencing project: providing services to taxonomists for standard genome sequencing and annotation.</title>
        <authorList>
            <consortium name="The Broad Institute Genomics Platform"/>
            <consortium name="The Broad Institute Genome Sequencing Center for Infectious Disease"/>
            <person name="Wu L."/>
            <person name="Ma J."/>
        </authorList>
    </citation>
    <scope>NUCLEOTIDE SEQUENCE [LARGE SCALE GENOMIC DNA]</scope>
    <source>
        <strain evidence="3 4">JCM 14969</strain>
    </source>
</reference>
<dbReference type="InterPro" id="IPR051917">
    <property type="entry name" value="Transposase-Integrase"/>
</dbReference>
<dbReference type="PANTHER" id="PTHR10948">
    <property type="entry name" value="TRANSPOSASE"/>
    <property type="match status" value="1"/>
</dbReference>
<name>A0ABN2EK01_9ACTN</name>
<dbReference type="Proteomes" id="UP001500393">
    <property type="component" value="Unassembled WGS sequence"/>
</dbReference>
<dbReference type="InterPro" id="IPR011991">
    <property type="entry name" value="ArsR-like_HTH"/>
</dbReference>
<dbReference type="EMBL" id="BAAAOS010000057">
    <property type="protein sequence ID" value="GAA1609352.1"/>
    <property type="molecule type" value="Genomic_DNA"/>
</dbReference>
<accession>A0ABN2EK01</accession>
<gene>
    <name evidence="3" type="ORF">GCM10009789_74740</name>
</gene>
<organism evidence="3 4">
    <name type="scientific">Kribbella sancticallisti</name>
    <dbReference type="NCBI Taxonomy" id="460087"/>
    <lineage>
        <taxon>Bacteria</taxon>
        <taxon>Bacillati</taxon>
        <taxon>Actinomycetota</taxon>
        <taxon>Actinomycetes</taxon>
        <taxon>Propionibacteriales</taxon>
        <taxon>Kribbellaceae</taxon>
        <taxon>Kribbella</taxon>
    </lineage>
</organism>
<sequence length="330" mass="35857">MPGGRLRHEDRQLIAVGLAAGDGYAEIARRLDRPTSTISREVARNGGVRGYRADHAHHATSSRARRRRPVIATAAGAGVDAYGRDPEAVREYAELFAATMVGTGLPRTASRLLAHLYTTDSRSLTAAELVRHLQVSPATISKAVGYLEQLDLVRREPDPERRYEHYIVSEDVWIQAWKNSARANGNWAETARQGVELLDPATPAGARLEKMREFFQQLSDDMSGSGPASAVQEDAMTVLAALVHAARPLTTDQLATALAWPTARVTEALRTADAYKPFTDPVELQLVAQDTYAIATPRLNPAQLAALDQTAHETAEGARSEVAVGQTDLH</sequence>
<dbReference type="Pfam" id="PF12802">
    <property type="entry name" value="MarR_2"/>
    <property type="match status" value="1"/>
</dbReference>
<evidence type="ECO:0000259" key="1">
    <source>
        <dbReference type="Pfam" id="PF12802"/>
    </source>
</evidence>
<dbReference type="InterPro" id="IPR036388">
    <property type="entry name" value="WH-like_DNA-bd_sf"/>
</dbReference>
<comment type="caution">
    <text evidence="3">The sequence shown here is derived from an EMBL/GenBank/DDBJ whole genome shotgun (WGS) entry which is preliminary data.</text>
</comment>
<feature type="domain" description="HTH marR-type" evidence="1">
    <location>
        <begin position="104"/>
        <end position="160"/>
    </location>
</feature>
<dbReference type="SUPFAM" id="SSF46785">
    <property type="entry name" value="Winged helix' DNA-binding domain"/>
    <property type="match status" value="1"/>
</dbReference>